<name>A0A1J7BU46_9ACTN</name>
<organism evidence="1 2">
    <name type="scientific">Mangrovactinospora gilvigrisea</name>
    <dbReference type="NCBI Taxonomy" id="1428644"/>
    <lineage>
        <taxon>Bacteria</taxon>
        <taxon>Bacillati</taxon>
        <taxon>Actinomycetota</taxon>
        <taxon>Actinomycetes</taxon>
        <taxon>Kitasatosporales</taxon>
        <taxon>Streptomycetaceae</taxon>
        <taxon>Mangrovactinospora</taxon>
    </lineage>
</organism>
<accession>A0A1J7BU46</accession>
<dbReference type="STRING" id="1428644.BIV57_13325"/>
<dbReference type="AlphaFoldDB" id="A0A1J7BU46"/>
<sequence length="206" mass="22654">MTTATGSPHLPYLFTHPDGETIEFWTPFDSNRFLFDGRLPNDPHDARVDRDSHDLRFESISVADTRTASAMAREITRRLLPPYRKALVQYQLRLALQRQANMQIAEAAEQIADAIGTTPSQPQITPNGPRSVRFNGTARPAPGSRTHPFHAFARATIDANEYHGTALVDLEARELTPRQAAAALQAIAAADQPAQTIPAPRPAAEN</sequence>
<proteinExistence type="predicted"/>
<comment type="caution">
    <text evidence="1">The sequence shown here is derived from an EMBL/GenBank/DDBJ whole genome shotgun (WGS) entry which is preliminary data.</text>
</comment>
<evidence type="ECO:0000313" key="2">
    <source>
        <dbReference type="Proteomes" id="UP000243342"/>
    </source>
</evidence>
<dbReference type="EMBL" id="MLCF01000067">
    <property type="protein sequence ID" value="OIV36969.1"/>
    <property type="molecule type" value="Genomic_DNA"/>
</dbReference>
<protein>
    <submittedName>
        <fullName evidence="1">Uncharacterized protein</fullName>
    </submittedName>
</protein>
<dbReference type="Proteomes" id="UP000243342">
    <property type="component" value="Unassembled WGS sequence"/>
</dbReference>
<reference evidence="1 2" key="1">
    <citation type="submission" date="2016-10" db="EMBL/GenBank/DDBJ databases">
        <title>Genome sequence of Streptomyces gilvigriseus MUSC 26.</title>
        <authorList>
            <person name="Lee L.-H."/>
            <person name="Ser H.-L."/>
        </authorList>
    </citation>
    <scope>NUCLEOTIDE SEQUENCE [LARGE SCALE GENOMIC DNA]</scope>
    <source>
        <strain evidence="1 2">MUSC 26</strain>
    </source>
</reference>
<dbReference type="RefSeq" id="WP_071657043.1">
    <property type="nucleotide sequence ID" value="NZ_MLCF01000067.1"/>
</dbReference>
<evidence type="ECO:0000313" key="1">
    <source>
        <dbReference type="EMBL" id="OIV36969.1"/>
    </source>
</evidence>
<gene>
    <name evidence="1" type="ORF">BIV57_13325</name>
</gene>
<keyword evidence="2" id="KW-1185">Reference proteome</keyword>